<evidence type="ECO:0000313" key="2">
    <source>
        <dbReference type="EMBL" id="BAM80023.1"/>
    </source>
</evidence>
<dbReference type="InterPro" id="IPR004394">
    <property type="entry name" value="Iojap/RsfS/C7orf30"/>
</dbReference>
<proteinExistence type="inferred from homology"/>
<dbReference type="OrthoDB" id="21330at2759"/>
<dbReference type="KEGG" id="cme:CYME_CMI138C"/>
<protein>
    <recommendedName>
        <fullName evidence="4">Ribosomal silencing factor RsfS</fullName>
    </recommendedName>
</protein>
<dbReference type="SUPFAM" id="SSF81301">
    <property type="entry name" value="Nucleotidyltransferase"/>
    <property type="match status" value="1"/>
</dbReference>
<evidence type="ECO:0008006" key="4">
    <source>
        <dbReference type="Google" id="ProtNLM"/>
    </source>
</evidence>
<dbReference type="GeneID" id="16993772"/>
<dbReference type="PANTHER" id="PTHR21043:SF0">
    <property type="entry name" value="MITOCHONDRIAL ASSEMBLY OF RIBOSOMAL LARGE SUBUNIT PROTEIN 1"/>
    <property type="match status" value="1"/>
</dbReference>
<evidence type="ECO:0000313" key="3">
    <source>
        <dbReference type="Proteomes" id="UP000007014"/>
    </source>
</evidence>
<dbReference type="RefSeq" id="XP_005536309.1">
    <property type="nucleotide sequence ID" value="XM_005536252.1"/>
</dbReference>
<dbReference type="NCBIfam" id="TIGR00090">
    <property type="entry name" value="rsfS_iojap_ybeB"/>
    <property type="match status" value="1"/>
</dbReference>
<dbReference type="AlphaFoldDB" id="M1VGX8"/>
<gene>
    <name evidence="2" type="ORF">CYME_CMI138C</name>
</gene>
<accession>M1VGX8</accession>
<dbReference type="Gramene" id="CMI138CT">
    <property type="protein sequence ID" value="CMI138CT"/>
    <property type="gene ID" value="CMI138C"/>
</dbReference>
<reference evidence="2 3" key="1">
    <citation type="journal article" date="2004" name="Nature">
        <title>Genome sequence of the ultrasmall unicellular red alga Cyanidioschyzon merolae 10D.</title>
        <authorList>
            <person name="Matsuzaki M."/>
            <person name="Misumi O."/>
            <person name="Shin-i T."/>
            <person name="Maruyama S."/>
            <person name="Takahara M."/>
            <person name="Miyagishima S."/>
            <person name="Mori T."/>
            <person name="Nishida K."/>
            <person name="Yagisawa F."/>
            <person name="Nishida K."/>
            <person name="Yoshida Y."/>
            <person name="Nishimura Y."/>
            <person name="Nakao S."/>
            <person name="Kobayashi T."/>
            <person name="Momoyama Y."/>
            <person name="Higashiyama T."/>
            <person name="Minoda A."/>
            <person name="Sano M."/>
            <person name="Nomoto H."/>
            <person name="Oishi K."/>
            <person name="Hayashi H."/>
            <person name="Ohta F."/>
            <person name="Nishizaka S."/>
            <person name="Haga S."/>
            <person name="Miura S."/>
            <person name="Morishita T."/>
            <person name="Kabeya Y."/>
            <person name="Terasawa K."/>
            <person name="Suzuki Y."/>
            <person name="Ishii Y."/>
            <person name="Asakawa S."/>
            <person name="Takano H."/>
            <person name="Ohta N."/>
            <person name="Kuroiwa H."/>
            <person name="Tanaka K."/>
            <person name="Shimizu N."/>
            <person name="Sugano S."/>
            <person name="Sato N."/>
            <person name="Nozaki H."/>
            <person name="Ogasawara N."/>
            <person name="Kohara Y."/>
            <person name="Kuroiwa T."/>
        </authorList>
    </citation>
    <scope>NUCLEOTIDE SEQUENCE [LARGE SCALE GENOMIC DNA]</scope>
    <source>
        <strain evidence="2 3">10D</strain>
    </source>
</reference>
<dbReference type="GO" id="GO:0017148">
    <property type="term" value="P:negative regulation of translation"/>
    <property type="evidence" value="ECO:0007669"/>
    <property type="project" value="TreeGrafter"/>
</dbReference>
<dbReference type="GO" id="GO:0043023">
    <property type="term" value="F:ribosomal large subunit binding"/>
    <property type="evidence" value="ECO:0007669"/>
    <property type="project" value="TreeGrafter"/>
</dbReference>
<dbReference type="HOGENOM" id="CLU_1117094_0_0_1"/>
<dbReference type="EMBL" id="AP006491">
    <property type="protein sequence ID" value="BAM80023.1"/>
    <property type="molecule type" value="Genomic_DNA"/>
</dbReference>
<reference evidence="2 3" key="2">
    <citation type="journal article" date="2007" name="BMC Biol.">
        <title>A 100%-complete sequence reveals unusually simple genomic features in the hot-spring red alga Cyanidioschyzon merolae.</title>
        <authorList>
            <person name="Nozaki H."/>
            <person name="Takano H."/>
            <person name="Misumi O."/>
            <person name="Terasawa K."/>
            <person name="Matsuzaki M."/>
            <person name="Maruyama S."/>
            <person name="Nishida K."/>
            <person name="Yagisawa F."/>
            <person name="Yoshida Y."/>
            <person name="Fujiwara T."/>
            <person name="Takio S."/>
            <person name="Tamura K."/>
            <person name="Chung S.J."/>
            <person name="Nakamura S."/>
            <person name="Kuroiwa H."/>
            <person name="Tanaka K."/>
            <person name="Sato N."/>
            <person name="Kuroiwa T."/>
        </authorList>
    </citation>
    <scope>NUCLEOTIDE SEQUENCE [LARGE SCALE GENOMIC DNA]</scope>
    <source>
        <strain evidence="2 3">10D</strain>
    </source>
</reference>
<dbReference type="GO" id="GO:0090071">
    <property type="term" value="P:negative regulation of ribosome biogenesis"/>
    <property type="evidence" value="ECO:0007669"/>
    <property type="project" value="TreeGrafter"/>
</dbReference>
<keyword evidence="3" id="KW-1185">Reference proteome</keyword>
<name>M1VGX8_CYAM1</name>
<dbReference type="HAMAP" id="MF_01477">
    <property type="entry name" value="Iojap_RsfS"/>
    <property type="match status" value="1"/>
</dbReference>
<dbReference type="InterPro" id="IPR043519">
    <property type="entry name" value="NT_sf"/>
</dbReference>
<dbReference type="Pfam" id="PF02410">
    <property type="entry name" value="RsfS"/>
    <property type="match status" value="1"/>
</dbReference>
<sequence length="249" mass="27865">MLLSRVSRCFISQSRNNLGLVWLPVGLPHRVPLRVRVAVSSILPHGNHHKGQDSIRPDRGYHRNVYRTRGVERQRVNSLAESTARQCLCASWFASHCSIAFSTTSKVSASAPNEPEKQAESQTTELRPLEVCGDVPSVAEVAMWLEKESASNVVVLDISDKATFVDNFIVATGMTLNHVRHLADTMQKRLRERGVFVEGAEPFIEGRDSDDWMLLDLGRFVIHIMTPDGRERYQLENLWAGSEAEGVSS</sequence>
<dbReference type="PANTHER" id="PTHR21043">
    <property type="entry name" value="IOJAP SUPERFAMILY ORTHOLOG"/>
    <property type="match status" value="1"/>
</dbReference>
<dbReference type="eggNOG" id="KOG3212">
    <property type="taxonomic scope" value="Eukaryota"/>
</dbReference>
<dbReference type="STRING" id="280699.M1VGX8"/>
<dbReference type="Proteomes" id="UP000007014">
    <property type="component" value="Chromosome 9"/>
</dbReference>
<comment type="similarity">
    <text evidence="1">Belongs to the Iojap/RsfS family.</text>
</comment>
<organism evidence="2 3">
    <name type="scientific">Cyanidioschyzon merolae (strain NIES-3377 / 10D)</name>
    <name type="common">Unicellular red alga</name>
    <dbReference type="NCBI Taxonomy" id="280699"/>
    <lineage>
        <taxon>Eukaryota</taxon>
        <taxon>Rhodophyta</taxon>
        <taxon>Bangiophyceae</taxon>
        <taxon>Cyanidiales</taxon>
        <taxon>Cyanidiaceae</taxon>
        <taxon>Cyanidioschyzon</taxon>
    </lineage>
</organism>
<dbReference type="Gene3D" id="3.30.460.10">
    <property type="entry name" value="Beta Polymerase, domain 2"/>
    <property type="match status" value="1"/>
</dbReference>
<evidence type="ECO:0000256" key="1">
    <source>
        <dbReference type="ARBA" id="ARBA00010574"/>
    </source>
</evidence>